<organism evidence="1 2">
    <name type="scientific">Sphingobacterium athyrii</name>
    <dbReference type="NCBI Taxonomy" id="2152717"/>
    <lineage>
        <taxon>Bacteria</taxon>
        <taxon>Pseudomonadati</taxon>
        <taxon>Bacteroidota</taxon>
        <taxon>Sphingobacteriia</taxon>
        <taxon>Sphingobacteriales</taxon>
        <taxon>Sphingobacteriaceae</taxon>
        <taxon>Sphingobacterium</taxon>
    </lineage>
</organism>
<dbReference type="Proteomes" id="UP000250831">
    <property type="component" value="Unassembled WGS sequence"/>
</dbReference>
<dbReference type="AlphaFoldDB" id="A0A363NV31"/>
<dbReference type="EMBL" id="QCXX01000003">
    <property type="protein sequence ID" value="PUV24578.1"/>
    <property type="molecule type" value="Genomic_DNA"/>
</dbReference>
<name>A0A363NV31_9SPHI</name>
<proteinExistence type="predicted"/>
<sequence length="84" mass="9558">MGNCYLNGFTPLSRIFQLITGGARADTAGVVLEKRLVHIKTENDYENEKNKHHPSHALDQRSLVEVFPQITFKEHIPRARIDCA</sequence>
<gene>
    <name evidence="1" type="ORF">DCO56_14650</name>
</gene>
<evidence type="ECO:0000313" key="2">
    <source>
        <dbReference type="Proteomes" id="UP000250831"/>
    </source>
</evidence>
<accession>A0A363NV31</accession>
<comment type="caution">
    <text evidence="1">The sequence shown here is derived from an EMBL/GenBank/DDBJ whole genome shotgun (WGS) entry which is preliminary data.</text>
</comment>
<protein>
    <submittedName>
        <fullName evidence="1">Uncharacterized protein</fullName>
    </submittedName>
</protein>
<keyword evidence="2" id="KW-1185">Reference proteome</keyword>
<reference evidence="1 2" key="1">
    <citation type="submission" date="2018-04" db="EMBL/GenBank/DDBJ databases">
        <title>Sphingobacterium sp. M46 Genome.</title>
        <authorList>
            <person name="Cheng J."/>
            <person name="Li Y."/>
        </authorList>
    </citation>
    <scope>NUCLEOTIDE SEQUENCE [LARGE SCALE GENOMIC DNA]</scope>
    <source>
        <strain evidence="1 2">M46</strain>
    </source>
</reference>
<evidence type="ECO:0000313" key="1">
    <source>
        <dbReference type="EMBL" id="PUV24578.1"/>
    </source>
</evidence>